<evidence type="ECO:0000313" key="8">
    <source>
        <dbReference type="EMBL" id="PZX20269.1"/>
    </source>
</evidence>
<evidence type="ECO:0000256" key="5">
    <source>
        <dbReference type="ARBA" id="ARBA00022777"/>
    </source>
</evidence>
<dbReference type="SUPFAM" id="SSF55874">
    <property type="entry name" value="ATPase domain of HSP90 chaperone/DNA topoisomerase II/histidine kinase"/>
    <property type="match status" value="1"/>
</dbReference>
<keyword evidence="6" id="KW-0812">Transmembrane</keyword>
<gene>
    <name evidence="8" type="ORF">LX69_00266</name>
</gene>
<dbReference type="Gene3D" id="1.10.287.130">
    <property type="match status" value="1"/>
</dbReference>
<evidence type="ECO:0000256" key="1">
    <source>
        <dbReference type="ARBA" id="ARBA00000085"/>
    </source>
</evidence>
<evidence type="ECO:0000313" key="9">
    <source>
        <dbReference type="Proteomes" id="UP000249239"/>
    </source>
</evidence>
<evidence type="ECO:0000259" key="7">
    <source>
        <dbReference type="PROSITE" id="PS50109"/>
    </source>
</evidence>
<dbReference type="InterPro" id="IPR003661">
    <property type="entry name" value="HisK_dim/P_dom"/>
</dbReference>
<dbReference type="GO" id="GO:0000155">
    <property type="term" value="F:phosphorelay sensor kinase activity"/>
    <property type="evidence" value="ECO:0007669"/>
    <property type="project" value="InterPro"/>
</dbReference>
<dbReference type="PRINTS" id="PR00344">
    <property type="entry name" value="BCTRLSENSOR"/>
</dbReference>
<dbReference type="InterPro" id="IPR036890">
    <property type="entry name" value="HATPase_C_sf"/>
</dbReference>
<evidence type="ECO:0000256" key="3">
    <source>
        <dbReference type="ARBA" id="ARBA00022553"/>
    </source>
</evidence>
<keyword evidence="5 8" id="KW-0418">Kinase</keyword>
<dbReference type="PROSITE" id="PS50109">
    <property type="entry name" value="HIS_KIN"/>
    <property type="match status" value="1"/>
</dbReference>
<dbReference type="EC" id="2.7.13.3" evidence="2"/>
<dbReference type="InterPro" id="IPR003594">
    <property type="entry name" value="HATPase_dom"/>
</dbReference>
<dbReference type="Proteomes" id="UP000249239">
    <property type="component" value="Unassembled WGS sequence"/>
</dbReference>
<organism evidence="8 9">
    <name type="scientific">Breznakibacter xylanolyticus</name>
    <dbReference type="NCBI Taxonomy" id="990"/>
    <lineage>
        <taxon>Bacteria</taxon>
        <taxon>Pseudomonadati</taxon>
        <taxon>Bacteroidota</taxon>
        <taxon>Bacteroidia</taxon>
        <taxon>Marinilabiliales</taxon>
        <taxon>Marinilabiliaceae</taxon>
        <taxon>Breznakibacter</taxon>
    </lineage>
</organism>
<dbReference type="RefSeq" id="WP_111444010.1">
    <property type="nucleotide sequence ID" value="NZ_QKZK01000002.1"/>
</dbReference>
<keyword evidence="4" id="KW-0808">Transferase</keyword>
<protein>
    <recommendedName>
        <fullName evidence="2">histidine kinase</fullName>
        <ecNumber evidence="2">2.7.13.3</ecNumber>
    </recommendedName>
</protein>
<dbReference type="FunFam" id="3.30.565.10:FF:000006">
    <property type="entry name" value="Sensor histidine kinase WalK"/>
    <property type="match status" value="1"/>
</dbReference>
<dbReference type="EMBL" id="QKZK01000002">
    <property type="protein sequence ID" value="PZX20269.1"/>
    <property type="molecule type" value="Genomic_DNA"/>
</dbReference>
<dbReference type="SUPFAM" id="SSF47384">
    <property type="entry name" value="Homodimeric domain of signal transducing histidine kinase"/>
    <property type="match status" value="1"/>
</dbReference>
<feature type="domain" description="Histidine kinase" evidence="7">
    <location>
        <begin position="148"/>
        <end position="366"/>
    </location>
</feature>
<dbReference type="OrthoDB" id="9810447at2"/>
<keyword evidence="9" id="KW-1185">Reference proteome</keyword>
<proteinExistence type="predicted"/>
<dbReference type="InterPro" id="IPR005467">
    <property type="entry name" value="His_kinase_dom"/>
</dbReference>
<evidence type="ECO:0000256" key="2">
    <source>
        <dbReference type="ARBA" id="ARBA00012438"/>
    </source>
</evidence>
<evidence type="ECO:0000256" key="4">
    <source>
        <dbReference type="ARBA" id="ARBA00022679"/>
    </source>
</evidence>
<accession>A0A2W7QED7</accession>
<dbReference type="PANTHER" id="PTHR43547">
    <property type="entry name" value="TWO-COMPONENT HISTIDINE KINASE"/>
    <property type="match status" value="1"/>
</dbReference>
<name>A0A2W7QED7_9BACT</name>
<feature type="transmembrane region" description="Helical" evidence="6">
    <location>
        <begin position="20"/>
        <end position="38"/>
    </location>
</feature>
<dbReference type="SMART" id="SM00388">
    <property type="entry name" value="HisKA"/>
    <property type="match status" value="1"/>
</dbReference>
<dbReference type="InterPro" id="IPR036097">
    <property type="entry name" value="HisK_dim/P_sf"/>
</dbReference>
<dbReference type="SMART" id="SM00387">
    <property type="entry name" value="HATPase_c"/>
    <property type="match status" value="1"/>
</dbReference>
<keyword evidence="6" id="KW-1133">Transmembrane helix</keyword>
<dbReference type="Pfam" id="PF02518">
    <property type="entry name" value="HATPase_c"/>
    <property type="match status" value="1"/>
</dbReference>
<dbReference type="CDD" id="cd00082">
    <property type="entry name" value="HisKA"/>
    <property type="match status" value="1"/>
</dbReference>
<feature type="transmembrane region" description="Helical" evidence="6">
    <location>
        <begin position="50"/>
        <end position="76"/>
    </location>
</feature>
<dbReference type="AlphaFoldDB" id="A0A2W7QED7"/>
<dbReference type="PANTHER" id="PTHR43547:SF2">
    <property type="entry name" value="HYBRID SIGNAL TRANSDUCTION HISTIDINE KINASE C"/>
    <property type="match status" value="1"/>
</dbReference>
<dbReference type="Gene3D" id="3.30.565.10">
    <property type="entry name" value="Histidine kinase-like ATPase, C-terminal domain"/>
    <property type="match status" value="1"/>
</dbReference>
<sequence>MSLVTFFKSMGEWGDNPRLHPYLLMGVCGVFLLIFALLHHRIDYIVNLYYGIPVVLAAYFYGFWAGMAVLFAFTGLHVLMLMGMGDDYVFIFAGTRIRIAFVSLMVVGGIVSRFRALKEKLRHSEALYRSLSDELAMTNRAKDKFFSIIAHDLRGPVGSISNNLDLLLNSQHEMNESDRRQLMVALHAMSTRVFNLLENLLKWALVQQGRIHFHFVNVEMRQMTDDCFLLFQYIAREKSIELENRLPDQLFVCVDKNVMETVMRNIISNALKFTHSNGRVTVDVVPDVRHAIIRIADTGIGMTPEMVSQLFRVGQGVSTEGTHGERGSGLGLMLCDELIRQCHGRIWAESESGHGTSFFIALPKVAP</sequence>
<dbReference type="CDD" id="cd00075">
    <property type="entry name" value="HATPase"/>
    <property type="match status" value="1"/>
</dbReference>
<dbReference type="Pfam" id="PF00512">
    <property type="entry name" value="HisKA"/>
    <property type="match status" value="1"/>
</dbReference>
<keyword evidence="3" id="KW-0597">Phosphoprotein</keyword>
<evidence type="ECO:0000256" key="6">
    <source>
        <dbReference type="SAM" id="Phobius"/>
    </source>
</evidence>
<keyword evidence="6" id="KW-0472">Membrane</keyword>
<reference evidence="8 9" key="1">
    <citation type="submission" date="2018-06" db="EMBL/GenBank/DDBJ databases">
        <title>Genomic Encyclopedia of Archaeal and Bacterial Type Strains, Phase II (KMG-II): from individual species to whole genera.</title>
        <authorList>
            <person name="Goeker M."/>
        </authorList>
    </citation>
    <scope>NUCLEOTIDE SEQUENCE [LARGE SCALE GENOMIC DNA]</scope>
    <source>
        <strain evidence="8 9">DSM 6779</strain>
    </source>
</reference>
<comment type="caution">
    <text evidence="8">The sequence shown here is derived from an EMBL/GenBank/DDBJ whole genome shotgun (WGS) entry which is preliminary data.</text>
</comment>
<dbReference type="InterPro" id="IPR004358">
    <property type="entry name" value="Sig_transdc_His_kin-like_C"/>
</dbReference>
<feature type="transmembrane region" description="Helical" evidence="6">
    <location>
        <begin position="88"/>
        <end position="112"/>
    </location>
</feature>
<comment type="catalytic activity">
    <reaction evidence="1">
        <text>ATP + protein L-histidine = ADP + protein N-phospho-L-histidine.</text>
        <dbReference type="EC" id="2.7.13.3"/>
    </reaction>
</comment>